<dbReference type="GeneID" id="54164719"/>
<gene>
    <name evidence="1" type="ordered locus">VF_2020</name>
</gene>
<sequence length="448" mass="47523">MSLLITDAGIAAATAAGDLGVSYKIAYISVGTEGYIPTVGQTELKNEVARVEITKGFDNGNGQLHGEAVFDGDNEFIGKELGYHLTDGTLFAVDSRGGEIISVKRSNTIVTEAFDLNLANSSIDNITVAITGVTAATDEDIDNKAQTKRMVLLPQLWRALDPILARANEALNVAHSKWTYVQASLTTYGATKLSSAINSTSESLAATSKAVKLVADIANSKITKAQADLWYWKRGETVTNSTRLNNRTNSIVATASTMAERDSTGDLHVRLLRSNYQDESAISGGLVFRKSVSDNYHRVCTNVAAIRTWLSVFSKAEGDERYVGTSKVSSSTTSSSPTNVANSAAVKAAMDRANAAYDKAGTSGNKVYTGTSSGNTDFPIGTPLVAWIGGTAARNSHTRVYNATAHAAQYGTDTYGGHKGSYLAGTWSAKGRAATIDGVGQRLYQRVL</sequence>
<dbReference type="EMBL" id="CP000020">
    <property type="protein sequence ID" value="AAW86515.1"/>
    <property type="molecule type" value="Genomic_DNA"/>
</dbReference>
<dbReference type="OrthoDB" id="9810174at2"/>
<dbReference type="EnsemblBacteria" id="AAW86515">
    <property type="protein sequence ID" value="AAW86515"/>
    <property type="gene ID" value="VF_2020"/>
</dbReference>
<proteinExistence type="predicted"/>
<organism evidence="1 2">
    <name type="scientific">Aliivibrio fischeri (strain ATCC 700601 / ES114)</name>
    <name type="common">Vibrio fischeri</name>
    <dbReference type="NCBI Taxonomy" id="312309"/>
    <lineage>
        <taxon>Bacteria</taxon>
        <taxon>Pseudomonadati</taxon>
        <taxon>Pseudomonadota</taxon>
        <taxon>Gammaproteobacteria</taxon>
        <taxon>Vibrionales</taxon>
        <taxon>Vibrionaceae</taxon>
        <taxon>Aliivibrio</taxon>
    </lineage>
</organism>
<dbReference type="HOGENOM" id="CLU_611031_0_0_6"/>
<dbReference type="Proteomes" id="UP000000537">
    <property type="component" value="Chromosome I"/>
</dbReference>
<dbReference type="GO" id="GO:0019062">
    <property type="term" value="P:virion attachment to host cell"/>
    <property type="evidence" value="ECO:0007669"/>
    <property type="project" value="InterPro"/>
</dbReference>
<dbReference type="PATRIC" id="fig|312309.11.peg.2049"/>
<reference evidence="1 2" key="1">
    <citation type="journal article" date="2005" name="Proc. Natl. Acad. Sci. U.S.A.">
        <title>Complete genome sequence of Vibrio fischeri: a symbiotic bacterium with pathogenic congeners.</title>
        <authorList>
            <person name="Ruby E.G."/>
            <person name="Urbanowski M."/>
            <person name="Campbell J."/>
            <person name="Dunn A."/>
            <person name="Faini M."/>
            <person name="Gunsalus R."/>
            <person name="Lostroh P."/>
            <person name="Lupp C."/>
            <person name="McCann J."/>
            <person name="Millikan D."/>
            <person name="Schaefer A."/>
            <person name="Stabb E."/>
            <person name="Stevens A."/>
            <person name="Visick K."/>
            <person name="Whistler C."/>
            <person name="Greenberg E.P."/>
        </authorList>
    </citation>
    <scope>NUCLEOTIDE SEQUENCE [LARGE SCALE GENOMIC DNA]</scope>
    <source>
        <strain evidence="2">ATCC 700601 / ES114</strain>
    </source>
</reference>
<evidence type="ECO:0000313" key="2">
    <source>
        <dbReference type="Proteomes" id="UP000000537"/>
    </source>
</evidence>
<dbReference type="STRING" id="312309.VF_2020"/>
<name>Q5E381_ALIF1</name>
<dbReference type="Pfam" id="PF03406">
    <property type="entry name" value="Phage_fiber_2"/>
    <property type="match status" value="1"/>
</dbReference>
<accession>Q5E381</accession>
<evidence type="ECO:0000313" key="1">
    <source>
        <dbReference type="EMBL" id="AAW86515.1"/>
    </source>
</evidence>
<dbReference type="InterPro" id="IPR005068">
    <property type="entry name" value="Phage_lambda_Stf-r2"/>
</dbReference>
<dbReference type="KEGG" id="vfi:VF_2020"/>
<dbReference type="RefSeq" id="WP_011262482.1">
    <property type="nucleotide sequence ID" value="NC_006840.2"/>
</dbReference>
<keyword evidence="2" id="KW-1185">Reference proteome</keyword>
<reference evidence="1 2" key="2">
    <citation type="journal article" date="2008" name="BMC Genomics">
        <title>Comparative genomics-based investigation of resequencing targets in Vibrio fischeri: focus on point miscalls and artefactual expansions.</title>
        <authorList>
            <person name="Mandel M.J."/>
            <person name="Stabb E.V."/>
            <person name="Ruby E.G."/>
        </authorList>
    </citation>
    <scope>NUCLEOTIDE SEQUENCE [LARGE SCALE GENOMIC DNA]</scope>
    <source>
        <strain evidence="2">ATCC 700601 / ES114</strain>
    </source>
</reference>
<dbReference type="eggNOG" id="COG5301">
    <property type="taxonomic scope" value="Bacteria"/>
</dbReference>
<protein>
    <submittedName>
        <fullName evidence="1">Phage tail protein</fullName>
    </submittedName>
</protein>
<dbReference type="GO" id="GO:0046718">
    <property type="term" value="P:symbiont entry into host cell"/>
    <property type="evidence" value="ECO:0007669"/>
    <property type="project" value="InterPro"/>
</dbReference>
<dbReference type="AlphaFoldDB" id="Q5E381"/>